<dbReference type="Proteomes" id="UP000823918">
    <property type="component" value="Unassembled WGS sequence"/>
</dbReference>
<dbReference type="SMART" id="SM00493">
    <property type="entry name" value="TOPRIM"/>
    <property type="match status" value="1"/>
</dbReference>
<gene>
    <name evidence="2" type="ORF">H9698_00150</name>
</gene>
<dbReference type="PANTHER" id="PTHR39156:SF1">
    <property type="entry name" value="RIBONUCLEASE M5"/>
    <property type="match status" value="1"/>
</dbReference>
<protein>
    <submittedName>
        <fullName evidence="2">DUF4093 domain-containing protein</fullName>
    </submittedName>
</protein>
<dbReference type="EMBL" id="DWWA01000002">
    <property type="protein sequence ID" value="HJC71195.1"/>
    <property type="molecule type" value="Genomic_DNA"/>
</dbReference>
<evidence type="ECO:0000313" key="3">
    <source>
        <dbReference type="Proteomes" id="UP000823918"/>
    </source>
</evidence>
<comment type="caution">
    <text evidence="2">The sequence shown here is derived from an EMBL/GenBank/DDBJ whole genome shotgun (WGS) entry which is preliminary data.</text>
</comment>
<dbReference type="PROSITE" id="PS50880">
    <property type="entry name" value="TOPRIM"/>
    <property type="match status" value="1"/>
</dbReference>
<evidence type="ECO:0000259" key="1">
    <source>
        <dbReference type="PROSITE" id="PS50880"/>
    </source>
</evidence>
<dbReference type="GO" id="GO:0006364">
    <property type="term" value="P:rRNA processing"/>
    <property type="evidence" value="ECO:0007669"/>
    <property type="project" value="TreeGrafter"/>
</dbReference>
<dbReference type="PANTHER" id="PTHR39156">
    <property type="entry name" value="RIBONUCLEASE M5"/>
    <property type="match status" value="1"/>
</dbReference>
<accession>A0A9D2Q486</accession>
<proteinExistence type="predicted"/>
<dbReference type="AlphaFoldDB" id="A0A9D2Q486"/>
<name>A0A9D2Q486_9FIRM</name>
<dbReference type="GO" id="GO:0043822">
    <property type="term" value="F:ribonuclease M5 activity"/>
    <property type="evidence" value="ECO:0007669"/>
    <property type="project" value="TreeGrafter"/>
</dbReference>
<reference evidence="2" key="1">
    <citation type="journal article" date="2021" name="PeerJ">
        <title>Extensive microbial diversity within the chicken gut microbiome revealed by metagenomics and culture.</title>
        <authorList>
            <person name="Gilroy R."/>
            <person name="Ravi A."/>
            <person name="Getino M."/>
            <person name="Pursley I."/>
            <person name="Horton D.L."/>
            <person name="Alikhan N.F."/>
            <person name="Baker D."/>
            <person name="Gharbi K."/>
            <person name="Hall N."/>
            <person name="Watson M."/>
            <person name="Adriaenssens E.M."/>
            <person name="Foster-Nyarko E."/>
            <person name="Jarju S."/>
            <person name="Secka A."/>
            <person name="Antonio M."/>
            <person name="Oren A."/>
            <person name="Chaudhuri R.R."/>
            <person name="La Ragione R."/>
            <person name="Hildebrand F."/>
            <person name="Pallen M.J."/>
        </authorList>
    </citation>
    <scope>NUCLEOTIDE SEQUENCE</scope>
    <source>
        <strain evidence="2">5933</strain>
    </source>
</reference>
<dbReference type="Gene3D" id="3.40.1360.10">
    <property type="match status" value="1"/>
</dbReference>
<evidence type="ECO:0000313" key="2">
    <source>
        <dbReference type="EMBL" id="HJC71195.1"/>
    </source>
</evidence>
<dbReference type="SUPFAM" id="SSF110455">
    <property type="entry name" value="Toprim domain"/>
    <property type="match status" value="1"/>
</dbReference>
<organism evidence="2 3">
    <name type="scientific">Candidatus Ruthenibacterium merdavium</name>
    <dbReference type="NCBI Taxonomy" id="2838752"/>
    <lineage>
        <taxon>Bacteria</taxon>
        <taxon>Bacillati</taxon>
        <taxon>Bacillota</taxon>
        <taxon>Clostridia</taxon>
        <taxon>Eubacteriales</taxon>
        <taxon>Oscillospiraceae</taxon>
        <taxon>Ruthenibacterium</taxon>
    </lineage>
</organism>
<sequence>MEKLRVNEVIVVEGKYDAVKLAGLVDALIIPVGGFSVFTSKETKQLLRRLGEKRGLVILTDSDAAGFRIRAYLNQLAQDLPVKNAYIPACEGKEKRKAKASKEGLLGVEGVSSAAILQALERAGVKSVGVRANDAPRITYADLYEQGLSGTDGSADFRRKWLDSIGIPPRISKKGLLEALNSIFTKEEFVASVSKWKSFSKQLNP</sequence>
<feature type="domain" description="Toprim" evidence="1">
    <location>
        <begin position="7"/>
        <end position="92"/>
    </location>
</feature>
<dbReference type="InterPro" id="IPR006171">
    <property type="entry name" value="TOPRIM_dom"/>
</dbReference>
<dbReference type="Pfam" id="PF01751">
    <property type="entry name" value="Toprim"/>
    <property type="match status" value="1"/>
</dbReference>
<reference evidence="2" key="2">
    <citation type="submission" date="2021-04" db="EMBL/GenBank/DDBJ databases">
        <authorList>
            <person name="Gilroy R."/>
        </authorList>
    </citation>
    <scope>NUCLEOTIDE SEQUENCE</scope>
    <source>
        <strain evidence="2">5933</strain>
    </source>
</reference>
<dbReference type="Pfam" id="PF13331">
    <property type="entry name" value="DUF4093"/>
    <property type="match status" value="1"/>
</dbReference>
<dbReference type="InterPro" id="IPR025156">
    <property type="entry name" value="RNase_M5_C"/>
</dbReference>